<dbReference type="Gene3D" id="1.10.287.1080">
    <property type="entry name" value="MazG-like"/>
    <property type="match status" value="1"/>
</dbReference>
<dbReference type="Pfam" id="PF12643">
    <property type="entry name" value="MazG-like"/>
    <property type="match status" value="1"/>
</dbReference>
<protein>
    <recommendedName>
        <fullName evidence="2">NTP pyrophosphohydrolase MazG putative catalytic core domain-containing protein</fullName>
    </recommendedName>
</protein>
<dbReference type="InterPro" id="IPR052555">
    <property type="entry name" value="dCTP_Pyrophosphatase"/>
</dbReference>
<dbReference type="PANTHER" id="PTHR46523">
    <property type="entry name" value="DCTP PYROPHOSPHATASE 1"/>
    <property type="match status" value="1"/>
</dbReference>
<organism evidence="1">
    <name type="scientific">marine metagenome</name>
    <dbReference type="NCBI Taxonomy" id="408172"/>
    <lineage>
        <taxon>unclassified sequences</taxon>
        <taxon>metagenomes</taxon>
        <taxon>ecological metagenomes</taxon>
    </lineage>
</organism>
<dbReference type="GO" id="GO:0047429">
    <property type="term" value="F:nucleoside triphosphate diphosphatase activity"/>
    <property type="evidence" value="ECO:0007669"/>
    <property type="project" value="InterPro"/>
</dbReference>
<dbReference type="GO" id="GO:0009143">
    <property type="term" value="P:nucleoside triphosphate catabolic process"/>
    <property type="evidence" value="ECO:0007669"/>
    <property type="project" value="InterPro"/>
</dbReference>
<dbReference type="InterPro" id="IPR025984">
    <property type="entry name" value="DCTPP"/>
</dbReference>
<dbReference type="EMBL" id="UINC01048016">
    <property type="protein sequence ID" value="SVB58021.1"/>
    <property type="molecule type" value="Genomic_DNA"/>
</dbReference>
<gene>
    <name evidence="1" type="ORF">METZ01_LOCUS210875</name>
</gene>
<reference evidence="1" key="1">
    <citation type="submission" date="2018-05" db="EMBL/GenBank/DDBJ databases">
        <authorList>
            <person name="Lanie J.A."/>
            <person name="Ng W.-L."/>
            <person name="Kazmierczak K.M."/>
            <person name="Andrzejewski T.M."/>
            <person name="Davidsen T.M."/>
            <person name="Wayne K.J."/>
            <person name="Tettelin H."/>
            <person name="Glass J.I."/>
            <person name="Rusch D."/>
            <person name="Podicherti R."/>
            <person name="Tsui H.-C.T."/>
            <person name="Winkler M.E."/>
        </authorList>
    </citation>
    <scope>NUCLEOTIDE SEQUENCE</scope>
</reference>
<accession>A0A382F7D2</accession>
<proteinExistence type="predicted"/>
<dbReference type="SUPFAM" id="SSF101386">
    <property type="entry name" value="all-alpha NTP pyrophosphatases"/>
    <property type="match status" value="1"/>
</dbReference>
<dbReference type="AlphaFoldDB" id="A0A382F7D2"/>
<sequence>MTDKKSTIDELKTLVESFVDERDWQQFHSAKNLSMSISIEAAELMELFQWLTLEEAKEAMEKGKTREDAIDEIADIMIYAIAFCNRNNIDLSDAIKQKMEKNIRKYSSNEYKGRF</sequence>
<name>A0A382F7D2_9ZZZZ</name>
<dbReference type="PIRSF" id="PIRSF029826">
    <property type="entry name" value="UCP029826_pph"/>
    <property type="match status" value="1"/>
</dbReference>
<dbReference type="PANTHER" id="PTHR46523:SF1">
    <property type="entry name" value="DCTP PYROPHOSPHATASE 1"/>
    <property type="match status" value="1"/>
</dbReference>
<evidence type="ECO:0008006" key="2">
    <source>
        <dbReference type="Google" id="ProtNLM"/>
    </source>
</evidence>
<dbReference type="CDD" id="cd11537">
    <property type="entry name" value="NTP-PPase_RS21-C6_like"/>
    <property type="match status" value="1"/>
</dbReference>
<evidence type="ECO:0000313" key="1">
    <source>
        <dbReference type="EMBL" id="SVB58021.1"/>
    </source>
</evidence>